<proteinExistence type="predicted"/>
<keyword evidence="2" id="KW-0326">Glycosidase</keyword>
<evidence type="ECO:0000256" key="1">
    <source>
        <dbReference type="ARBA" id="ARBA00022737"/>
    </source>
</evidence>
<dbReference type="KEGG" id="tjr:TherJR_0138"/>
<evidence type="ECO:0000259" key="4">
    <source>
        <dbReference type="PROSITE" id="PS50022"/>
    </source>
</evidence>
<dbReference type="RefSeq" id="WP_013119058.1">
    <property type="nucleotide sequence ID" value="NC_014152.1"/>
</dbReference>
<keyword evidence="7" id="KW-1185">Reference proteome</keyword>
<dbReference type="Proteomes" id="UP000002377">
    <property type="component" value="Chromosome"/>
</dbReference>
<name>D5X930_THEPJ</name>
<feature type="domain" description="SLH" evidence="5">
    <location>
        <begin position="150"/>
        <end position="212"/>
    </location>
</feature>
<dbReference type="InterPro" id="IPR001119">
    <property type="entry name" value="SLH_dom"/>
</dbReference>
<dbReference type="STRING" id="635013.TherJR_0138"/>
<dbReference type="eggNOG" id="COG3858">
    <property type="taxonomic scope" value="Bacteria"/>
</dbReference>
<evidence type="ECO:0000313" key="6">
    <source>
        <dbReference type="EMBL" id="ADG81030.1"/>
    </source>
</evidence>
<dbReference type="PROSITE" id="PS51272">
    <property type="entry name" value="SLH"/>
    <property type="match status" value="3"/>
</dbReference>
<keyword evidence="3" id="KW-0732">Signal</keyword>
<dbReference type="PANTHER" id="PTHR43308">
    <property type="entry name" value="OUTER MEMBRANE PROTEIN ALPHA-RELATED"/>
    <property type="match status" value="1"/>
</dbReference>
<dbReference type="Gene3D" id="2.60.120.260">
    <property type="entry name" value="Galactose-binding domain-like"/>
    <property type="match status" value="1"/>
</dbReference>
<evidence type="ECO:0000256" key="2">
    <source>
        <dbReference type="ARBA" id="ARBA00023295"/>
    </source>
</evidence>
<dbReference type="AlphaFoldDB" id="D5X930"/>
<evidence type="ECO:0000256" key="3">
    <source>
        <dbReference type="SAM" id="SignalP"/>
    </source>
</evidence>
<feature type="domain" description="F5/8 type C" evidence="4">
    <location>
        <begin position="351"/>
        <end position="460"/>
    </location>
</feature>
<protein>
    <submittedName>
        <fullName evidence="6">S-layer domain protein</fullName>
    </submittedName>
</protein>
<dbReference type="HOGENOM" id="CLU_349078_0_0_9"/>
<dbReference type="eggNOG" id="COG0584">
    <property type="taxonomic scope" value="Bacteria"/>
</dbReference>
<keyword evidence="1" id="KW-0677">Repeat</keyword>
<evidence type="ECO:0000313" key="7">
    <source>
        <dbReference type="Proteomes" id="UP000002377"/>
    </source>
</evidence>
<dbReference type="InterPro" id="IPR051465">
    <property type="entry name" value="Cell_Envelope_Struct_Comp"/>
</dbReference>
<feature type="domain" description="SLH" evidence="5">
    <location>
        <begin position="92"/>
        <end position="149"/>
    </location>
</feature>
<organism evidence="6 7">
    <name type="scientific">Thermincola potens (strain JR)</name>
    <dbReference type="NCBI Taxonomy" id="635013"/>
    <lineage>
        <taxon>Bacteria</taxon>
        <taxon>Bacillati</taxon>
        <taxon>Bacillota</taxon>
        <taxon>Clostridia</taxon>
        <taxon>Eubacteriales</taxon>
        <taxon>Thermincolaceae</taxon>
        <taxon>Thermincola</taxon>
    </lineage>
</organism>
<gene>
    <name evidence="6" type="ordered locus">TherJR_0138</name>
</gene>
<feature type="signal peptide" evidence="3">
    <location>
        <begin position="1"/>
        <end position="25"/>
    </location>
</feature>
<dbReference type="InterPro" id="IPR032329">
    <property type="entry name" value="DUF4855"/>
</dbReference>
<sequence length="799" mass="89215" precursor="true">MRIKFVVVLLVTCCLFGFNPGSTVASEGLPVFRDIKGSFAEKSIVRLAEQGIIHGINANQFAPQKNITRLQFAVLLAKALGVQPFFPAEPVFSDVPPGTVESGYVEALANLGLINGTGPNTFDGDRMIRRQDVAVILHKALAENEQVFPGKKYADSGQIMPYALDSVAYVSHKGWMNGSRGYFYPLRNLTRAEAAVIIDRLLETRKDQGLKALQQPPELLELKANETRDIGVAVSSAPVAFTPVYGLADSDLFTVTPTGTLLSGVMSGTGILTVNAGSCSYPVTVKINNSPFVRGHSSDDGLSVSREQESVSAVTYKYNVVEHLPDGGFKNIEQKTYPGPVEGLFSNSDNWTGFLRQQGRDIIVDLGILGTVSGISMEFKQDANAGIYLPEYINGAVSVDGVSWYQLGRAYHGIAPSDKKVQEAVLSLVFPSVTARYIKLSFPVDIWVFARHLKVQGGAPAEKPVVLSPVTVASRTTGKYLQDPDIKNILLVYTGKQDYAQTLIGEHFLPLVAYIDRQGKIKGRMFDTMLFLPYSGYPCTREHWQAYLEDLFAPGRQLHALDDTVEKVNQITGKPQKEKVILTIPYPDPNQSNFDGISFSETNTGKEQAAKNRFEAVLWFYSKMMDKWSDARFKNLELVGVYWYKELVDKSVYREVELVQNVARMVSEKGQKFFWIPYYGAQGYESWKSYGFTHVFLQPNYYATQAPSEDRMERAAALAQKYGTGIEIELDSRIFSDPYYYTLFYKELNKAHQIGLDRHTPKAYYVGQVWTLLAAASSIYPEQRQVYDDLYKWINGNYN</sequence>
<accession>D5X930</accession>
<dbReference type="GO" id="GO:0016798">
    <property type="term" value="F:hydrolase activity, acting on glycosyl bonds"/>
    <property type="evidence" value="ECO:0007669"/>
    <property type="project" value="UniProtKB-KW"/>
</dbReference>
<feature type="domain" description="SLH" evidence="5">
    <location>
        <begin position="27"/>
        <end position="90"/>
    </location>
</feature>
<feature type="chain" id="PRO_5039403464" evidence="3">
    <location>
        <begin position="26"/>
        <end position="799"/>
    </location>
</feature>
<dbReference type="PANTHER" id="PTHR43308:SF5">
    <property type="entry name" value="S-LAYER PROTEIN _ PEPTIDOGLYCAN ENDO-BETA-N-ACETYLGLUCOSAMINIDASE"/>
    <property type="match status" value="1"/>
</dbReference>
<dbReference type="PROSITE" id="PS50022">
    <property type="entry name" value="FA58C_3"/>
    <property type="match status" value="1"/>
</dbReference>
<dbReference type="Pfam" id="PF00395">
    <property type="entry name" value="SLH"/>
    <property type="match status" value="3"/>
</dbReference>
<dbReference type="OrthoDB" id="3799295at2"/>
<evidence type="ECO:0000259" key="5">
    <source>
        <dbReference type="PROSITE" id="PS51272"/>
    </source>
</evidence>
<dbReference type="EMBL" id="CP002028">
    <property type="protein sequence ID" value="ADG81030.1"/>
    <property type="molecule type" value="Genomic_DNA"/>
</dbReference>
<dbReference type="Pfam" id="PF16147">
    <property type="entry name" value="DUF4855"/>
    <property type="match status" value="1"/>
</dbReference>
<reference evidence="6 7" key="1">
    <citation type="submission" date="2010-05" db="EMBL/GenBank/DDBJ databases">
        <title>Complete sequence of Thermincola sp. JR.</title>
        <authorList>
            <consortium name="US DOE Joint Genome Institute"/>
            <person name="Lucas S."/>
            <person name="Copeland A."/>
            <person name="Lapidus A."/>
            <person name="Cheng J.-F."/>
            <person name="Bruce D."/>
            <person name="Goodwin L."/>
            <person name="Pitluck S."/>
            <person name="Chertkov O."/>
            <person name="Detter J.C."/>
            <person name="Han C."/>
            <person name="Tapia R."/>
            <person name="Land M."/>
            <person name="Hauser L."/>
            <person name="Kyrpides N."/>
            <person name="Mikhailova N."/>
            <person name="Hazen T.C."/>
            <person name="Woyke T."/>
        </authorList>
    </citation>
    <scope>NUCLEOTIDE SEQUENCE [LARGE SCALE GENOMIC DNA]</scope>
    <source>
        <strain evidence="6 7">JR</strain>
    </source>
</reference>
<dbReference type="InterPro" id="IPR000421">
    <property type="entry name" value="FA58C"/>
</dbReference>
<keyword evidence="2" id="KW-0378">Hydrolase</keyword>